<feature type="compositionally biased region" description="Basic residues" evidence="1">
    <location>
        <begin position="15"/>
        <end position="25"/>
    </location>
</feature>
<reference evidence="2 3" key="1">
    <citation type="submission" date="2010-07" db="EMBL/GenBank/DDBJ databases">
        <authorList>
            <person name="Muzny D."/>
            <person name="Qin X."/>
            <person name="Deng J."/>
            <person name="Jiang H."/>
            <person name="Liu Y."/>
            <person name="Qu J."/>
            <person name="Song X.-Z."/>
            <person name="Zhang L."/>
            <person name="Thornton R."/>
            <person name="Coyle M."/>
            <person name="Francisco L."/>
            <person name="Jackson L."/>
            <person name="Javaid M."/>
            <person name="Korchina V."/>
            <person name="Kovar C."/>
            <person name="Mata R."/>
            <person name="Mathew T."/>
            <person name="Ngo R."/>
            <person name="Nguyen L."/>
            <person name="Nguyen N."/>
            <person name="Okwuonu G."/>
            <person name="Ongeri F."/>
            <person name="Pham C."/>
            <person name="Simmons D."/>
            <person name="Wilczek-Boney K."/>
            <person name="Hale W."/>
            <person name="Jakkamsetti A."/>
            <person name="Pham P."/>
            <person name="Ruth R."/>
            <person name="San Lucas F."/>
            <person name="Warren J."/>
            <person name="Zhang J."/>
            <person name="Zhao Z."/>
            <person name="Zhou C."/>
            <person name="Zhu D."/>
            <person name="Lee S."/>
            <person name="Bess C."/>
            <person name="Blankenburg K."/>
            <person name="Forbes L."/>
            <person name="Fu Q."/>
            <person name="Gubbala S."/>
            <person name="Hirani K."/>
            <person name="Jayaseelan J.C."/>
            <person name="Lara F."/>
            <person name="Munidasa M."/>
            <person name="Palculict T."/>
            <person name="Patil S."/>
            <person name="Pu L.-L."/>
            <person name="Saada N."/>
            <person name="Tang L."/>
            <person name="Weissenberger G."/>
            <person name="Zhu Y."/>
            <person name="Hemphill L."/>
            <person name="Shang Y."/>
            <person name="Youmans B."/>
            <person name="Ayvaz T."/>
            <person name="Ross M."/>
            <person name="Santibanez J."/>
            <person name="Aqrawi P."/>
            <person name="Gross S."/>
            <person name="Joshi V."/>
            <person name="Fowler G."/>
            <person name="Nazareth L."/>
            <person name="Reid J."/>
            <person name="Worley K."/>
            <person name="Petrosino J."/>
            <person name="Highlander S."/>
            <person name="Gibbs R."/>
        </authorList>
    </citation>
    <scope>NUCLEOTIDE SEQUENCE [LARGE SCALE GENOMIC DNA]</scope>
    <source>
        <strain evidence="2 3">ATCC 13091</strain>
    </source>
</reference>
<proteinExistence type="predicted"/>
<evidence type="ECO:0000256" key="1">
    <source>
        <dbReference type="SAM" id="MobiDB-lite"/>
    </source>
</evidence>
<dbReference type="HOGENOM" id="CLU_2451567_0_0_4"/>
<dbReference type="Proteomes" id="UP000005526">
    <property type="component" value="Unassembled WGS sequence"/>
</dbReference>
<accession>E0NCT2</accession>
<dbReference type="EMBL" id="AEEF01000117">
    <property type="protein sequence ID" value="EFM03200.1"/>
    <property type="molecule type" value="Genomic_DNA"/>
</dbReference>
<evidence type="ECO:0000313" key="3">
    <source>
        <dbReference type="Proteomes" id="UP000005526"/>
    </source>
</evidence>
<gene>
    <name evidence="2" type="ORF">HMPREF0602_2314</name>
</gene>
<evidence type="ECO:0000313" key="2">
    <source>
        <dbReference type="EMBL" id="EFM03200.1"/>
    </source>
</evidence>
<name>E0NCT2_NEIM3</name>
<protein>
    <recommendedName>
        <fullName evidence="4">PilS cassette</fullName>
    </recommendedName>
</protein>
<sequence length="89" mass="10265">MPHENPHPVIPAKTKNQKQKSRHSRAGGNPELSVQKLIGKNGFFRFYVLDSHFRGNDGILVSVRMDSSFPRRRESRSVGAETYRIKRFL</sequence>
<organism evidence="2 3">
    <name type="scientific">Neisseria meningitidis serogroup B (strain ATCC 13091 / M2091)</name>
    <dbReference type="NCBI Taxonomy" id="862513"/>
    <lineage>
        <taxon>Bacteria</taxon>
        <taxon>Pseudomonadati</taxon>
        <taxon>Pseudomonadota</taxon>
        <taxon>Betaproteobacteria</taxon>
        <taxon>Neisseriales</taxon>
        <taxon>Neisseriaceae</taxon>
        <taxon>Neisseria</taxon>
    </lineage>
</organism>
<evidence type="ECO:0008006" key="4">
    <source>
        <dbReference type="Google" id="ProtNLM"/>
    </source>
</evidence>
<feature type="region of interest" description="Disordered" evidence="1">
    <location>
        <begin position="1"/>
        <end position="32"/>
    </location>
</feature>
<comment type="caution">
    <text evidence="2">The sequence shown here is derived from an EMBL/GenBank/DDBJ whole genome shotgun (WGS) entry which is preliminary data.</text>
</comment>
<dbReference type="AlphaFoldDB" id="E0NCT2"/>